<gene>
    <name evidence="2" type="ORF">GCM10007160_36620</name>
</gene>
<dbReference type="Pfam" id="PF05437">
    <property type="entry name" value="AzlD"/>
    <property type="match status" value="1"/>
</dbReference>
<dbReference type="Proteomes" id="UP000653056">
    <property type="component" value="Unassembled WGS sequence"/>
</dbReference>
<sequence length="102" mass="10610">MSWLAASQSLLAIAIMVAITTLSRAGGLVIMSRVPIGPRVRRFVNAMSSSVLIAVITPMIVHGDGGTRLAAVAAGGTALWLRNPLLGIASGICSASLWRWLV</sequence>
<feature type="transmembrane region" description="Helical" evidence="1">
    <location>
        <begin position="43"/>
        <end position="61"/>
    </location>
</feature>
<keyword evidence="1" id="KW-0472">Membrane</keyword>
<reference evidence="3" key="1">
    <citation type="journal article" date="2019" name="Int. J. Syst. Evol. Microbiol.">
        <title>The Global Catalogue of Microorganisms (GCM) 10K type strain sequencing project: providing services to taxonomists for standard genome sequencing and annotation.</title>
        <authorList>
            <consortium name="The Broad Institute Genomics Platform"/>
            <consortium name="The Broad Institute Genome Sequencing Center for Infectious Disease"/>
            <person name="Wu L."/>
            <person name="Ma J."/>
        </authorList>
    </citation>
    <scope>NUCLEOTIDE SEQUENCE [LARGE SCALE GENOMIC DNA]</scope>
    <source>
        <strain evidence="3">KCTC 22228</strain>
    </source>
</reference>
<proteinExistence type="predicted"/>
<organism evidence="2 3">
    <name type="scientific">Litchfieldella qijiaojingensis</name>
    <dbReference type="NCBI Taxonomy" id="980347"/>
    <lineage>
        <taxon>Bacteria</taxon>
        <taxon>Pseudomonadati</taxon>
        <taxon>Pseudomonadota</taxon>
        <taxon>Gammaproteobacteria</taxon>
        <taxon>Oceanospirillales</taxon>
        <taxon>Halomonadaceae</taxon>
        <taxon>Litchfieldella</taxon>
    </lineage>
</organism>
<keyword evidence="1" id="KW-1133">Transmembrane helix</keyword>
<feature type="transmembrane region" description="Helical" evidence="1">
    <location>
        <begin position="6"/>
        <end position="31"/>
    </location>
</feature>
<comment type="caution">
    <text evidence="2">The sequence shown here is derived from an EMBL/GenBank/DDBJ whole genome shotgun (WGS) entry which is preliminary data.</text>
</comment>
<feature type="transmembrane region" description="Helical" evidence="1">
    <location>
        <begin position="81"/>
        <end position="101"/>
    </location>
</feature>
<keyword evidence="1" id="KW-0812">Transmembrane</keyword>
<protein>
    <recommendedName>
        <fullName evidence="4">AzlD domain-containing protein</fullName>
    </recommendedName>
</protein>
<keyword evidence="3" id="KW-1185">Reference proteome</keyword>
<dbReference type="RefSeq" id="WP_229803736.1">
    <property type="nucleotide sequence ID" value="NZ_BMXS01000025.1"/>
</dbReference>
<name>A0ABQ2Z619_9GAMM</name>
<evidence type="ECO:0000256" key="1">
    <source>
        <dbReference type="SAM" id="Phobius"/>
    </source>
</evidence>
<evidence type="ECO:0008006" key="4">
    <source>
        <dbReference type="Google" id="ProtNLM"/>
    </source>
</evidence>
<evidence type="ECO:0000313" key="3">
    <source>
        <dbReference type="Proteomes" id="UP000653056"/>
    </source>
</evidence>
<accession>A0ABQ2Z619</accession>
<dbReference type="InterPro" id="IPR008407">
    <property type="entry name" value="Brnchd-chn_aa_trnsp_AzlD"/>
</dbReference>
<evidence type="ECO:0000313" key="2">
    <source>
        <dbReference type="EMBL" id="GGY05746.1"/>
    </source>
</evidence>
<dbReference type="EMBL" id="BMXS01000025">
    <property type="protein sequence ID" value="GGY05746.1"/>
    <property type="molecule type" value="Genomic_DNA"/>
</dbReference>